<dbReference type="InterPro" id="IPR052173">
    <property type="entry name" value="Beta-lactam_resp_regulator"/>
</dbReference>
<keyword evidence="4" id="KW-1185">Reference proteome</keyword>
<name>A0A502C317_9SPHN</name>
<keyword evidence="1" id="KW-1133">Transmembrane helix</keyword>
<dbReference type="AlphaFoldDB" id="A0A502C317"/>
<dbReference type="Proteomes" id="UP000318413">
    <property type="component" value="Unassembled WGS sequence"/>
</dbReference>
<dbReference type="Pfam" id="PF05569">
    <property type="entry name" value="Peptidase_M56"/>
    <property type="match status" value="1"/>
</dbReference>
<dbReference type="InterPro" id="IPR008756">
    <property type="entry name" value="Peptidase_M56"/>
</dbReference>
<evidence type="ECO:0000313" key="3">
    <source>
        <dbReference type="EMBL" id="TPG07228.1"/>
    </source>
</evidence>
<evidence type="ECO:0000256" key="1">
    <source>
        <dbReference type="SAM" id="Phobius"/>
    </source>
</evidence>
<keyword evidence="1" id="KW-0812">Transmembrane</keyword>
<dbReference type="PANTHER" id="PTHR34978">
    <property type="entry name" value="POSSIBLE SENSOR-TRANSDUCER PROTEIN BLAR"/>
    <property type="match status" value="1"/>
</dbReference>
<evidence type="ECO:0000259" key="2">
    <source>
        <dbReference type="Pfam" id="PF05569"/>
    </source>
</evidence>
<feature type="transmembrane region" description="Helical" evidence="1">
    <location>
        <begin position="98"/>
        <end position="119"/>
    </location>
</feature>
<reference evidence="3 4" key="1">
    <citation type="journal article" date="2019" name="Environ. Microbiol.">
        <title>Species interactions and distinct microbial communities in high Arctic permafrost affected cryosols are associated with the CH4 and CO2 gas fluxes.</title>
        <authorList>
            <person name="Altshuler I."/>
            <person name="Hamel J."/>
            <person name="Turney S."/>
            <person name="Magnuson E."/>
            <person name="Levesque R."/>
            <person name="Greer C."/>
            <person name="Whyte L.G."/>
        </authorList>
    </citation>
    <scope>NUCLEOTIDE SEQUENCE [LARGE SCALE GENOMIC DNA]</scope>
    <source>
        <strain evidence="3 4">S5.1</strain>
    </source>
</reference>
<feature type="transmembrane region" description="Helical" evidence="1">
    <location>
        <begin position="6"/>
        <end position="25"/>
    </location>
</feature>
<comment type="caution">
    <text evidence="3">The sequence shown here is derived from an EMBL/GenBank/DDBJ whole genome shotgun (WGS) entry which is preliminary data.</text>
</comment>
<keyword evidence="1" id="KW-0472">Membrane</keyword>
<dbReference type="RefSeq" id="WP_140872732.1">
    <property type="nucleotide sequence ID" value="NZ_RCZK01000019.1"/>
</dbReference>
<sequence length="512" mass="53730">MSALVGWAVEALIASTLLMALVLLLRAPVRRQFGAQIAYALWALPLLRLLLPPLPSAWRAIATPISRAGETITVMVIDPAGIAAAAPTTTPAAAFPSLGLVLAALWAAGAAVFLIWHVARHSRFCSRMLGSAAALDVVGAIRVIESDAAPGPVAFGVMRRYVAFPRDFADRYDADERALALAHEIGHHQRGDLAANWIALGVLALHWFNPVAWRAFRAFRADQEMANDARVLAGRSAIDRQSYACAIVKAAHGGVVSAACHLHTINDLKGRLRMLTTSRTSRRRFAAGGTIVSALVVAGLGLTASGTNAASAITARVGDAVGVDLQAVPPAPPAPFAPAAPPVPAAPPEPVIDAAPDKRVQRIVIRRVDKDGKVTATATDPGTGSAMSESDADAMVARALAEAPEVSERTCPNVGASDERRLVLHDDKGGKKIMVICTNRIEAMAANAAKTQANAAEIQRHAMQTALASIDTARASIIAERNLTEAQRNEALAGLDEAVAEMHAELGKDKPN</sequence>
<protein>
    <submittedName>
        <fullName evidence="3">M56 family metallopeptidase</fullName>
    </submittedName>
</protein>
<feature type="transmembrane region" description="Helical" evidence="1">
    <location>
        <begin position="37"/>
        <end position="54"/>
    </location>
</feature>
<accession>A0A502C317</accession>
<dbReference type="EMBL" id="RCZK01000019">
    <property type="protein sequence ID" value="TPG07228.1"/>
    <property type="molecule type" value="Genomic_DNA"/>
</dbReference>
<proteinExistence type="predicted"/>
<organism evidence="3 4">
    <name type="scientific">Sphingomonas oligophenolica</name>
    <dbReference type="NCBI Taxonomy" id="301154"/>
    <lineage>
        <taxon>Bacteria</taxon>
        <taxon>Pseudomonadati</taxon>
        <taxon>Pseudomonadota</taxon>
        <taxon>Alphaproteobacteria</taxon>
        <taxon>Sphingomonadales</taxon>
        <taxon>Sphingomonadaceae</taxon>
        <taxon>Sphingomonas</taxon>
    </lineage>
</organism>
<dbReference type="PANTHER" id="PTHR34978:SF3">
    <property type="entry name" value="SLR0241 PROTEIN"/>
    <property type="match status" value="1"/>
</dbReference>
<feature type="transmembrane region" description="Helical" evidence="1">
    <location>
        <begin position="285"/>
        <end position="304"/>
    </location>
</feature>
<feature type="domain" description="Peptidase M56" evidence="2">
    <location>
        <begin position="10"/>
        <end position="275"/>
    </location>
</feature>
<evidence type="ECO:0000313" key="4">
    <source>
        <dbReference type="Proteomes" id="UP000318413"/>
    </source>
</evidence>
<dbReference type="OrthoDB" id="1628901at2"/>
<gene>
    <name evidence="3" type="ORF">EAH84_14610</name>
</gene>
<dbReference type="CDD" id="cd07341">
    <property type="entry name" value="M56_BlaR1_MecR1_like"/>
    <property type="match status" value="1"/>
</dbReference>